<organism evidence="2 3">
    <name type="scientific">Zingiber officinale</name>
    <name type="common">Ginger</name>
    <name type="synonym">Amomum zingiber</name>
    <dbReference type="NCBI Taxonomy" id="94328"/>
    <lineage>
        <taxon>Eukaryota</taxon>
        <taxon>Viridiplantae</taxon>
        <taxon>Streptophyta</taxon>
        <taxon>Embryophyta</taxon>
        <taxon>Tracheophyta</taxon>
        <taxon>Spermatophyta</taxon>
        <taxon>Magnoliopsida</taxon>
        <taxon>Liliopsida</taxon>
        <taxon>Zingiberales</taxon>
        <taxon>Zingiberaceae</taxon>
        <taxon>Zingiber</taxon>
    </lineage>
</organism>
<sequence>MDVYFSSLSLVKFGSSTICPSVCLIIFLTLLYAVTDQLTILRRPFYFRCEDFNTLWMMLFMTRWSNIKRIHPSGIDGNDKSKLNQSLDWQQLYWEKHLQDVLDEAAEKALLPSFDANIGDLTISDSIMDAIGHRDTCCCMKLSFHCNRFGKYMRYLRLQNVLCVAETCELLRGCKLQSLVLRRVISKTQTLHPALVENTCTCYIIYGSETHGIHDLYIKSSRVFDNKSSLVPSGLLPFLVSGRDLHSLCICDSKLQAMHAKLIFDVLVESSSPLVTLEISENNLAGWLSRVVREPLDSSSFIEPKMPLKSLRELTLRGNNLKKEDAEDLCYILVHMPVLQCLDISDNAIMDGGIRSLIPYFIWALLKDYPLTDIKLNNCNLSCSGVANLLRSLLPIKTPLNTFSVAENELGRQDRHQHIFLASPGVRKLNIEDIGLGILGFQQLEDQIPRETALQYINISKNRGGNKAACFISKALLYAPNITCIKAGGNIMPPESVEVIYRALKESRAIAGLGGTVDQSVIAQILAIGIFCHIPPNPCLASTSSLADLVSSDDLSNCSS</sequence>
<dbReference type="PANTHER" id="PTHR47818">
    <property type="entry name" value="RNI-LIKE SUPERFAMILY PROTEIN"/>
    <property type="match status" value="1"/>
</dbReference>
<dbReference type="Gene3D" id="3.80.10.10">
    <property type="entry name" value="Ribonuclease Inhibitor"/>
    <property type="match status" value="1"/>
</dbReference>
<proteinExistence type="predicted"/>
<reference evidence="2 3" key="1">
    <citation type="submission" date="2020-08" db="EMBL/GenBank/DDBJ databases">
        <title>Plant Genome Project.</title>
        <authorList>
            <person name="Zhang R.-G."/>
        </authorList>
    </citation>
    <scope>NUCLEOTIDE SEQUENCE [LARGE SCALE GENOMIC DNA]</scope>
    <source>
        <tissue evidence="2">Rhizome</tissue>
    </source>
</reference>
<protein>
    <submittedName>
        <fullName evidence="2">Uncharacterized protein</fullName>
    </submittedName>
</protein>
<name>A0A8J5KJB2_ZINOF</name>
<evidence type="ECO:0000313" key="2">
    <source>
        <dbReference type="EMBL" id="KAG6479068.1"/>
    </source>
</evidence>
<feature type="transmembrane region" description="Helical" evidence="1">
    <location>
        <begin position="13"/>
        <end position="34"/>
    </location>
</feature>
<dbReference type="EMBL" id="JACMSC010000017">
    <property type="protein sequence ID" value="KAG6479068.1"/>
    <property type="molecule type" value="Genomic_DNA"/>
</dbReference>
<keyword evidence="3" id="KW-1185">Reference proteome</keyword>
<evidence type="ECO:0000313" key="3">
    <source>
        <dbReference type="Proteomes" id="UP000734854"/>
    </source>
</evidence>
<gene>
    <name evidence="2" type="ORF">ZIOFF_062524</name>
</gene>
<dbReference type="SUPFAM" id="SSF52047">
    <property type="entry name" value="RNI-like"/>
    <property type="match status" value="1"/>
</dbReference>
<comment type="caution">
    <text evidence="2">The sequence shown here is derived from an EMBL/GenBank/DDBJ whole genome shotgun (WGS) entry which is preliminary data.</text>
</comment>
<accession>A0A8J5KJB2</accession>
<evidence type="ECO:0000256" key="1">
    <source>
        <dbReference type="SAM" id="Phobius"/>
    </source>
</evidence>
<keyword evidence="1" id="KW-1133">Transmembrane helix</keyword>
<keyword evidence="1" id="KW-0472">Membrane</keyword>
<keyword evidence="1" id="KW-0812">Transmembrane</keyword>
<dbReference type="PANTHER" id="PTHR47818:SF2">
    <property type="entry name" value="F-BOX DOMAIN-CONTAINING PROTEIN"/>
    <property type="match status" value="1"/>
</dbReference>
<dbReference type="AlphaFoldDB" id="A0A8J5KJB2"/>
<dbReference type="InterPro" id="IPR032675">
    <property type="entry name" value="LRR_dom_sf"/>
</dbReference>
<dbReference type="Proteomes" id="UP000734854">
    <property type="component" value="Unassembled WGS sequence"/>
</dbReference>